<evidence type="ECO:0000256" key="3">
    <source>
        <dbReference type="SAM" id="Phobius"/>
    </source>
</evidence>
<dbReference type="AlphaFoldDB" id="A0A0N4UWG4"/>
<accession>A0A0N4UWG4</accession>
<feature type="domain" description="BESS" evidence="5">
    <location>
        <begin position="544"/>
        <end position="583"/>
    </location>
</feature>
<keyword evidence="3" id="KW-1133">Transmembrane helix</keyword>
<dbReference type="STRING" id="51028.A0A0N4UWG4"/>
<dbReference type="GO" id="GO:0005667">
    <property type="term" value="C:transcription regulator complex"/>
    <property type="evidence" value="ECO:0007669"/>
    <property type="project" value="TreeGrafter"/>
</dbReference>
<evidence type="ECO:0000256" key="1">
    <source>
        <dbReference type="PROSITE-ProRule" id="PRU00371"/>
    </source>
</evidence>
<dbReference type="Proteomes" id="UP000274131">
    <property type="component" value="Unassembled WGS sequence"/>
</dbReference>
<feature type="region of interest" description="Disordered" evidence="2">
    <location>
        <begin position="87"/>
        <end position="126"/>
    </location>
</feature>
<dbReference type="GO" id="GO:0006357">
    <property type="term" value="P:regulation of transcription by RNA polymerase II"/>
    <property type="evidence" value="ECO:0007669"/>
    <property type="project" value="TreeGrafter"/>
</dbReference>
<dbReference type="InterPro" id="IPR004210">
    <property type="entry name" value="BESS_motif"/>
</dbReference>
<sequence>MANATPSGSATSSSIDGDNFTYRLIEAVKSQPCLYNPTHEHYGSKQANVQYRARVWQKICADLGYNDESHTLQSLWKKVRDRYVRERKKRRSSNLNDPGTQQENAGGRERHPSGSSSCSTSSGQIGSPALRQFEMMRWIDPFLGDATSNNKNVANHNVASESSPTLPQTAQSTSTNPSSQPLQSQNGDTNTIVVTSVSGNESYYVANVTVSQQQDPQGVSIPVDGNMSSSFSPNAQQSQQSVPVQQVAPLQSQHDYAAPARSNVTNANTATSKTAAGPSSAAGLTFVQSQAPPQQFIFPKSEPQPGVGQSVQTADGSIVTVTARGTAPMVGYVKKDVSTKSDGCTTNSNTWLIDPTSIYQHGTQKMYRLVNLAEVSDGTIMSSGLGPSTSEVKIGSPTRKKMRVTLNTQGLPNGRGQIGDDLIIDDGIAPKTVTIEQTTSPPLIDDGLLHDHNTLSVGGGSVMLSHHNVQQVHHQQHATTSQQQSSNTHHVPVAQLMVQHGTQINVVSTRQQSSGGQRFIQQPVTVQPQMQYTVLTSQPLPPQQDEEIEFTNSIAAHLSRLNEDEKAVAKMNIQRILMDARFGIGACARMIHEEEFNEAAVTTAVPHELASAQQHVDNTSRRSLEFSLVRIFMSNSLIVTVWAYFYVVWLLVLFLYSSISTPYGYLSQGAKVEFLRVEFAVYEDVFKGGECITAESVRVCWMTLLSTGVRRMQKDSAAQPLISCPGRLALWEAKARIPRMWACG</sequence>
<organism evidence="8">
    <name type="scientific">Enterobius vermicularis</name>
    <name type="common">Human pinworm</name>
    <dbReference type="NCBI Taxonomy" id="51028"/>
    <lineage>
        <taxon>Eukaryota</taxon>
        <taxon>Metazoa</taxon>
        <taxon>Ecdysozoa</taxon>
        <taxon>Nematoda</taxon>
        <taxon>Chromadorea</taxon>
        <taxon>Rhabditida</taxon>
        <taxon>Spirurina</taxon>
        <taxon>Oxyuridomorpha</taxon>
        <taxon>Oxyuroidea</taxon>
        <taxon>Oxyuridae</taxon>
        <taxon>Enterobius</taxon>
    </lineage>
</organism>
<dbReference type="PANTHER" id="PTHR12243">
    <property type="entry name" value="MADF DOMAIN TRANSCRIPTION FACTOR"/>
    <property type="match status" value="1"/>
</dbReference>
<dbReference type="InterPro" id="IPR039353">
    <property type="entry name" value="TF_Adf1"/>
</dbReference>
<dbReference type="Pfam" id="PF10545">
    <property type="entry name" value="MADF_DNA_bdg"/>
    <property type="match status" value="1"/>
</dbReference>
<evidence type="ECO:0000256" key="2">
    <source>
        <dbReference type="SAM" id="MobiDB-lite"/>
    </source>
</evidence>
<evidence type="ECO:0000259" key="4">
    <source>
        <dbReference type="PROSITE" id="PS51029"/>
    </source>
</evidence>
<keyword evidence="3" id="KW-0812">Transmembrane</keyword>
<evidence type="ECO:0000313" key="7">
    <source>
        <dbReference type="Proteomes" id="UP000274131"/>
    </source>
</evidence>
<dbReference type="InterPro" id="IPR006578">
    <property type="entry name" value="MADF-dom"/>
</dbReference>
<evidence type="ECO:0000313" key="8">
    <source>
        <dbReference type="WBParaSite" id="EVEC_0000182801-mRNA-1"/>
    </source>
</evidence>
<dbReference type="OrthoDB" id="6515516at2759"/>
<evidence type="ECO:0000313" key="6">
    <source>
        <dbReference type="EMBL" id="VDD86393.1"/>
    </source>
</evidence>
<keyword evidence="7" id="KW-1185">Reference proteome</keyword>
<dbReference type="EMBL" id="UXUI01007225">
    <property type="protein sequence ID" value="VDD86393.1"/>
    <property type="molecule type" value="Genomic_DNA"/>
</dbReference>
<protein>
    <submittedName>
        <fullName evidence="8">MADF domain-containing protein</fullName>
    </submittedName>
</protein>
<comment type="subcellular location">
    <subcellularLocation>
        <location evidence="1">Nucleus</location>
    </subcellularLocation>
</comment>
<dbReference type="GO" id="GO:0003677">
    <property type="term" value="F:DNA binding"/>
    <property type="evidence" value="ECO:0007669"/>
    <property type="project" value="InterPro"/>
</dbReference>
<feature type="compositionally biased region" description="Low complexity" evidence="2">
    <location>
        <begin position="113"/>
        <end position="126"/>
    </location>
</feature>
<feature type="transmembrane region" description="Helical" evidence="3">
    <location>
        <begin position="631"/>
        <end position="656"/>
    </location>
</feature>
<reference evidence="8" key="1">
    <citation type="submission" date="2017-02" db="UniProtKB">
        <authorList>
            <consortium name="WormBaseParasite"/>
        </authorList>
    </citation>
    <scope>IDENTIFICATION</scope>
</reference>
<dbReference type="GO" id="GO:0005634">
    <property type="term" value="C:nucleus"/>
    <property type="evidence" value="ECO:0007669"/>
    <property type="project" value="UniProtKB-SubCell"/>
</dbReference>
<proteinExistence type="predicted"/>
<dbReference type="PROSITE" id="PS51031">
    <property type="entry name" value="BESS"/>
    <property type="match status" value="1"/>
</dbReference>
<feature type="region of interest" description="Disordered" evidence="2">
    <location>
        <begin position="150"/>
        <end position="188"/>
    </location>
</feature>
<keyword evidence="3" id="KW-0472">Membrane</keyword>
<feature type="compositionally biased region" description="Polar residues" evidence="2">
    <location>
        <begin position="93"/>
        <end position="104"/>
    </location>
</feature>
<feature type="region of interest" description="Disordered" evidence="2">
    <location>
        <begin position="215"/>
        <end position="245"/>
    </location>
</feature>
<dbReference type="SMART" id="SM00595">
    <property type="entry name" value="MADF"/>
    <property type="match status" value="1"/>
</dbReference>
<gene>
    <name evidence="6" type="ORF">EVEC_LOCUS1536</name>
</gene>
<evidence type="ECO:0000259" key="5">
    <source>
        <dbReference type="PROSITE" id="PS51031"/>
    </source>
</evidence>
<dbReference type="PANTHER" id="PTHR12243:SF66">
    <property type="entry name" value="MADF DOMAIN-CONTAINING PROTEIN"/>
    <property type="match status" value="1"/>
</dbReference>
<dbReference type="PROSITE" id="PS51029">
    <property type="entry name" value="MADF"/>
    <property type="match status" value="1"/>
</dbReference>
<keyword evidence="1" id="KW-0539">Nucleus</keyword>
<name>A0A0N4UWG4_ENTVE</name>
<feature type="compositionally biased region" description="Low complexity" evidence="2">
    <location>
        <begin position="235"/>
        <end position="245"/>
    </location>
</feature>
<dbReference type="WBParaSite" id="EVEC_0000182801-mRNA-1">
    <property type="protein sequence ID" value="EVEC_0000182801-mRNA-1"/>
    <property type="gene ID" value="EVEC_0000182801"/>
</dbReference>
<reference evidence="6 7" key="2">
    <citation type="submission" date="2018-10" db="EMBL/GenBank/DDBJ databases">
        <authorList>
            <consortium name="Pathogen Informatics"/>
        </authorList>
    </citation>
    <scope>NUCLEOTIDE SEQUENCE [LARGE SCALE GENOMIC DNA]</scope>
</reference>
<feature type="domain" description="MADF" evidence="4">
    <location>
        <begin position="23"/>
        <end position="144"/>
    </location>
</feature>